<dbReference type="RefSeq" id="WP_379837027.1">
    <property type="nucleotide sequence ID" value="NZ_JBHRYQ010000001.1"/>
</dbReference>
<feature type="chain" id="PRO_5046438112" description="Acyl-peptide hydrolase" evidence="7">
    <location>
        <begin position="19"/>
        <end position="779"/>
    </location>
</feature>
<protein>
    <recommendedName>
        <fullName evidence="5">Acyl-peptide hydrolase</fullName>
    </recommendedName>
    <alternativeName>
        <fullName evidence="4">Acylaminoacyl-peptidase</fullName>
    </alternativeName>
</protein>
<proteinExistence type="predicted"/>
<accession>A0ABV7YTL3</accession>
<dbReference type="Gene3D" id="3.40.50.1820">
    <property type="entry name" value="alpha/beta hydrolase"/>
    <property type="match status" value="1"/>
</dbReference>
<dbReference type="Gene3D" id="2.120.10.30">
    <property type="entry name" value="TolB, C-terminal domain"/>
    <property type="match status" value="1"/>
</dbReference>
<keyword evidence="11" id="KW-1185">Reference proteome</keyword>
<evidence type="ECO:0000259" key="8">
    <source>
        <dbReference type="Pfam" id="PF00326"/>
    </source>
</evidence>
<name>A0ABV7YTL3_9BACT</name>
<evidence type="ECO:0000256" key="1">
    <source>
        <dbReference type="ARBA" id="ARBA00022670"/>
    </source>
</evidence>
<dbReference type="InterPro" id="IPR029058">
    <property type="entry name" value="AB_hydrolase_fold"/>
</dbReference>
<evidence type="ECO:0000256" key="6">
    <source>
        <dbReference type="ARBA" id="ARBA00045885"/>
    </source>
</evidence>
<dbReference type="Proteomes" id="UP001595616">
    <property type="component" value="Unassembled WGS sequence"/>
</dbReference>
<dbReference type="InterPro" id="IPR002469">
    <property type="entry name" value="Peptidase_S9B_N"/>
</dbReference>
<dbReference type="PANTHER" id="PTHR11731:SF193">
    <property type="entry name" value="DIPEPTIDYL PEPTIDASE 9"/>
    <property type="match status" value="1"/>
</dbReference>
<evidence type="ECO:0000313" key="10">
    <source>
        <dbReference type="EMBL" id="MFC3810693.1"/>
    </source>
</evidence>
<organism evidence="10 11">
    <name type="scientific">Lacihabitans lacunae</name>
    <dbReference type="NCBI Taxonomy" id="1028214"/>
    <lineage>
        <taxon>Bacteria</taxon>
        <taxon>Pseudomonadati</taxon>
        <taxon>Bacteroidota</taxon>
        <taxon>Cytophagia</taxon>
        <taxon>Cytophagales</taxon>
        <taxon>Leadbetterellaceae</taxon>
        <taxon>Lacihabitans</taxon>
    </lineage>
</organism>
<evidence type="ECO:0000256" key="7">
    <source>
        <dbReference type="SAM" id="SignalP"/>
    </source>
</evidence>
<sequence>MKIKLLLLLNFCFFAGFAQTSKLTVEYIMRDPKWLGTSPSDINWSESNDNIYFSWNPDKNKGDSTYKYSLNSKKIEKLTGKEVYELPAFSGAYSLDNALKVYTKSGDLFLYYVATGVQKRLSNTTARKSNAKFSADGQRIIYQEGSDIFSVNLNGGDIKQHTQFDAGKKTEPKKKNEEEDWLEKDQLAMFEVLAERKEKKELAKKSAYKPKEPKKIYLDGGSLRDLEISPRLDFVAYTVFEAPKNAKRAIVPSYVTESGYTEDLNARTKVGSPNGSSISYVYNVAADTVLKVNLSKLEGIFDEPDYLKDYPKKDSTAKKKPRVVSMTTFMWSPLGSSLLGIVRADDNKDRWIVKVDPKTGAVETLDRQRDEAWVAGPGIGYGRFGLTFGWISESEVYFQSEASGYSHLYKMNITSKEKIALTSGKFEVIKAELSKDKSTFFLTTNEVHPGEQHFYHMSVNGGKRTQVTSKVGAHDVSVSPDEKYLAIRYSNSNTPWELYLQENKAGAEMQKLTTSTTAEFNAYAWRAPEVISFKARDGQEVFSRIYVPKKKNNKAVVFVHGAGYLQNAHKWWSNYYREYMFHNLLCDLGYTVLDVDYRGSAGYGRDVRTGIYRHMGGKDLTDHVDAAGLLVKKYGIDKNKIGIYGGSYGGFITLMALFTTPDVFKAGAALRPVTDWAAYNHGYTANILNEPFTDSLAYRRSSPIYFADGLKNNLLICHGMVDVNVHYQDAVRLAQRLIELKKENWELASYPMEDHGFVEPSSWTDEYKRILKLFEEKLK</sequence>
<dbReference type="InterPro" id="IPR011042">
    <property type="entry name" value="6-blade_b-propeller_TolB-like"/>
</dbReference>
<dbReference type="Pfam" id="PF00930">
    <property type="entry name" value="DPPIV_N"/>
    <property type="match status" value="1"/>
</dbReference>
<dbReference type="Gene3D" id="2.140.10.30">
    <property type="entry name" value="Dipeptidylpeptidase IV, N-terminal domain"/>
    <property type="match status" value="1"/>
</dbReference>
<dbReference type="InterPro" id="IPR002471">
    <property type="entry name" value="Pept_S9_AS"/>
</dbReference>
<gene>
    <name evidence="10" type="ORF">ACFOOI_08510</name>
</gene>
<dbReference type="InterPro" id="IPR001375">
    <property type="entry name" value="Peptidase_S9_cat"/>
</dbReference>
<dbReference type="SUPFAM" id="SSF82171">
    <property type="entry name" value="DPP6 N-terminal domain-like"/>
    <property type="match status" value="1"/>
</dbReference>
<evidence type="ECO:0000259" key="9">
    <source>
        <dbReference type="Pfam" id="PF00930"/>
    </source>
</evidence>
<comment type="function">
    <text evidence="6">This enzyme catalyzes the hydrolysis of the N-terminal peptide bond of an N-acetylated peptide to generate an N-acetylated amino acid and a peptide with a free N-terminus. It preferentially cleaves off Ac-Ala, Ac-Met and Ac-Ser. Also, involved in the degradation of oxidized and glycated proteins.</text>
</comment>
<feature type="domain" description="Dipeptidylpeptidase IV N-terminal" evidence="9">
    <location>
        <begin position="246"/>
        <end position="496"/>
    </location>
</feature>
<dbReference type="EMBL" id="JBHRYQ010000001">
    <property type="protein sequence ID" value="MFC3810693.1"/>
    <property type="molecule type" value="Genomic_DNA"/>
</dbReference>
<comment type="caution">
    <text evidence="10">The sequence shown here is derived from an EMBL/GenBank/DDBJ whole genome shotgun (WGS) entry which is preliminary data.</text>
</comment>
<evidence type="ECO:0000256" key="5">
    <source>
        <dbReference type="ARBA" id="ARBA00032596"/>
    </source>
</evidence>
<dbReference type="SUPFAM" id="SSF53474">
    <property type="entry name" value="alpha/beta-Hydrolases"/>
    <property type="match status" value="1"/>
</dbReference>
<evidence type="ECO:0000256" key="3">
    <source>
        <dbReference type="ARBA" id="ARBA00022990"/>
    </source>
</evidence>
<feature type="domain" description="Peptidase S9 prolyl oligopeptidase catalytic" evidence="8">
    <location>
        <begin position="584"/>
        <end position="779"/>
    </location>
</feature>
<evidence type="ECO:0000313" key="11">
    <source>
        <dbReference type="Proteomes" id="UP001595616"/>
    </source>
</evidence>
<keyword evidence="3" id="KW-0007">Acetylation</keyword>
<feature type="signal peptide" evidence="7">
    <location>
        <begin position="1"/>
        <end position="18"/>
    </location>
</feature>
<dbReference type="Pfam" id="PF00326">
    <property type="entry name" value="Peptidase_S9"/>
    <property type="match status" value="1"/>
</dbReference>
<reference evidence="11" key="1">
    <citation type="journal article" date="2019" name="Int. J. Syst. Evol. Microbiol.">
        <title>The Global Catalogue of Microorganisms (GCM) 10K type strain sequencing project: providing services to taxonomists for standard genome sequencing and annotation.</title>
        <authorList>
            <consortium name="The Broad Institute Genomics Platform"/>
            <consortium name="The Broad Institute Genome Sequencing Center for Infectious Disease"/>
            <person name="Wu L."/>
            <person name="Ma J."/>
        </authorList>
    </citation>
    <scope>NUCLEOTIDE SEQUENCE [LARGE SCALE GENOMIC DNA]</scope>
    <source>
        <strain evidence="11">CECT 7956</strain>
    </source>
</reference>
<dbReference type="PROSITE" id="PS00708">
    <property type="entry name" value="PRO_ENDOPEP_SER"/>
    <property type="match status" value="1"/>
</dbReference>
<dbReference type="InterPro" id="IPR050278">
    <property type="entry name" value="Serine_Prot_S9B/DPPIV"/>
</dbReference>
<keyword evidence="2" id="KW-0378">Hydrolase</keyword>
<keyword evidence="7" id="KW-0732">Signal</keyword>
<evidence type="ECO:0000256" key="2">
    <source>
        <dbReference type="ARBA" id="ARBA00022801"/>
    </source>
</evidence>
<keyword evidence="1" id="KW-0645">Protease</keyword>
<evidence type="ECO:0000256" key="4">
    <source>
        <dbReference type="ARBA" id="ARBA00032284"/>
    </source>
</evidence>
<dbReference type="PANTHER" id="PTHR11731">
    <property type="entry name" value="PROTEASE FAMILY S9B,C DIPEPTIDYL-PEPTIDASE IV-RELATED"/>
    <property type="match status" value="1"/>
</dbReference>